<feature type="domain" description="ABM" evidence="5">
    <location>
        <begin position="548"/>
        <end position="636"/>
    </location>
</feature>
<sequence length="638" mass="70200">MDATRREAPATEEGWYALHDLRRIDWDAWRDAPERERERALSEGVEYLRSHEDVEDAEEGVSAVFAVTGHKADVMVLHLRPTTEHLDRAERAFERTALAGFTERATSYVSVTEVSGYVTEELSGGIENIESDGTRNYMLQRLHPSIPDAEHVCFYPMDKRRGPEHNWYDLPFDERAALISGHGDVGREYAGKVTQIITGSMGFDDYEWGVTLFADDATEFKHLLADMRFDPSSSRYAEFGPFYFGRRFAPEHLPRLFAGESLPAYGEEPSESEESAAASASAEGTEAAGTESEESGDDSGGSGGRPSSGEPPHEEATVEEFAEELRRLGVDADEHGEAGYGLVFYTEEDADTLVEEVDGLRSNFEHYDTHVLTTVRADAGRSAVVSLWKNERAANTASGFLGDLAGVEGEGIGAAVEAGDGAADAADRPDETADHGDEVGATDEDDDIRGELADLDIYAGQPHGEDVYAIVVYSEADLDDLRGEVESLRGGFDRYDTHAGTSLYEGSATDRAAVVSLWDTRDAAGTAGDYLSDLPGVVRRAGEGSHFGTMGMFYTVKPEHREDFVERFDTVGGMLAEMEGHIETDLMVNVEDENDMFIASQWNEREDAMGFFRSDAFRDTVQWGRDVLADRPRHVFLA</sequence>
<dbReference type="InterPro" id="IPR010644">
    <property type="entry name" value="ChdC/CLD"/>
</dbReference>
<feature type="region of interest" description="Disordered" evidence="4">
    <location>
        <begin position="263"/>
        <end position="319"/>
    </location>
</feature>
<feature type="compositionally biased region" description="Low complexity" evidence="4">
    <location>
        <begin position="275"/>
        <end position="290"/>
    </location>
</feature>
<keyword evidence="2" id="KW-0479">Metal-binding</keyword>
<dbReference type="Gene3D" id="3.30.70.100">
    <property type="match status" value="1"/>
</dbReference>
<dbReference type="PROSITE" id="PS51725">
    <property type="entry name" value="ABM"/>
    <property type="match status" value="1"/>
</dbReference>
<evidence type="ECO:0000256" key="3">
    <source>
        <dbReference type="ARBA" id="ARBA00023004"/>
    </source>
</evidence>
<proteinExistence type="predicted"/>
<gene>
    <name evidence="6" type="ORF">ACFQJ4_08885</name>
</gene>
<feature type="compositionally biased region" description="Basic and acidic residues" evidence="4">
    <location>
        <begin position="425"/>
        <end position="438"/>
    </location>
</feature>
<dbReference type="Proteomes" id="UP001596398">
    <property type="component" value="Unassembled WGS sequence"/>
</dbReference>
<evidence type="ECO:0000313" key="6">
    <source>
        <dbReference type="EMBL" id="MFC7235426.1"/>
    </source>
</evidence>
<feature type="region of interest" description="Disordered" evidence="4">
    <location>
        <begin position="420"/>
        <end position="446"/>
    </location>
</feature>
<evidence type="ECO:0000256" key="2">
    <source>
        <dbReference type="ARBA" id="ARBA00022723"/>
    </source>
</evidence>
<dbReference type="NCBIfam" id="NF007124">
    <property type="entry name" value="PRK09565.1"/>
    <property type="match status" value="1"/>
</dbReference>
<keyword evidence="7" id="KW-1185">Reference proteome</keyword>
<reference evidence="6 7" key="1">
    <citation type="journal article" date="2019" name="Int. J. Syst. Evol. Microbiol.">
        <title>The Global Catalogue of Microorganisms (GCM) 10K type strain sequencing project: providing services to taxonomists for standard genome sequencing and annotation.</title>
        <authorList>
            <consortium name="The Broad Institute Genomics Platform"/>
            <consortium name="The Broad Institute Genome Sequencing Center for Infectious Disease"/>
            <person name="Wu L."/>
            <person name="Ma J."/>
        </authorList>
    </citation>
    <scope>NUCLEOTIDE SEQUENCE [LARGE SCALE GENOMIC DNA]</scope>
    <source>
        <strain evidence="6 7">DT85</strain>
    </source>
</reference>
<dbReference type="InterPro" id="IPR007138">
    <property type="entry name" value="ABM_dom"/>
</dbReference>
<dbReference type="PANTHER" id="PTHR36843">
    <property type="entry name" value="HEME-DEPENDENT PEROXIDASE YWFI-RELATED"/>
    <property type="match status" value="1"/>
</dbReference>
<keyword evidence="3" id="KW-0408">Iron</keyword>
<protein>
    <submittedName>
        <fullName evidence="6">Heme-binding protein</fullName>
    </submittedName>
</protein>
<dbReference type="Pfam" id="PF06778">
    <property type="entry name" value="Chlor_dismutase"/>
    <property type="match status" value="1"/>
</dbReference>
<evidence type="ECO:0000259" key="5">
    <source>
        <dbReference type="PROSITE" id="PS51725"/>
    </source>
</evidence>
<dbReference type="GeneID" id="79267119"/>
<dbReference type="Gene3D" id="3.30.70.1030">
    <property type="entry name" value="Apc35880, domain 1"/>
    <property type="match status" value="2"/>
</dbReference>
<keyword evidence="1" id="KW-0349">Heme</keyword>
<organism evidence="6 7">
    <name type="scientific">Halosegnis marinus</name>
    <dbReference type="NCBI Taxonomy" id="3034023"/>
    <lineage>
        <taxon>Archaea</taxon>
        <taxon>Methanobacteriati</taxon>
        <taxon>Methanobacteriota</taxon>
        <taxon>Stenosarchaea group</taxon>
        <taxon>Halobacteria</taxon>
        <taxon>Halobacteriales</taxon>
        <taxon>Natronomonadaceae</taxon>
        <taxon>Halosegnis</taxon>
    </lineage>
</organism>
<dbReference type="PANTHER" id="PTHR36843:SF1">
    <property type="entry name" value="COPROHEME DECARBOXYLASE"/>
    <property type="match status" value="1"/>
</dbReference>
<dbReference type="InterPro" id="IPR011008">
    <property type="entry name" value="Dimeric_a/b-barrel"/>
</dbReference>
<evidence type="ECO:0000256" key="4">
    <source>
        <dbReference type="SAM" id="MobiDB-lite"/>
    </source>
</evidence>
<evidence type="ECO:0000313" key="7">
    <source>
        <dbReference type="Proteomes" id="UP001596398"/>
    </source>
</evidence>
<dbReference type="NCBIfam" id="NF008913">
    <property type="entry name" value="PRK12276.1"/>
    <property type="match status" value="1"/>
</dbReference>
<comment type="caution">
    <text evidence="6">The sequence shown here is derived from an EMBL/GenBank/DDBJ whole genome shotgun (WGS) entry which is preliminary data.</text>
</comment>
<dbReference type="GO" id="GO:0046872">
    <property type="term" value="F:metal ion binding"/>
    <property type="evidence" value="ECO:0007669"/>
    <property type="project" value="UniProtKB-KW"/>
</dbReference>
<evidence type="ECO:0000256" key="1">
    <source>
        <dbReference type="ARBA" id="ARBA00022617"/>
    </source>
</evidence>
<dbReference type="AlphaFoldDB" id="A0ABD5ZPC8"/>
<dbReference type="SUPFAM" id="SSF54909">
    <property type="entry name" value="Dimeric alpha+beta barrel"/>
    <property type="match status" value="2"/>
</dbReference>
<dbReference type="RefSeq" id="WP_276233555.1">
    <property type="nucleotide sequence ID" value="NZ_CP119802.1"/>
</dbReference>
<accession>A0ABD5ZPC8</accession>
<dbReference type="Pfam" id="PF03992">
    <property type="entry name" value="ABM"/>
    <property type="match status" value="1"/>
</dbReference>
<dbReference type="EMBL" id="JBHTAP010000001">
    <property type="protein sequence ID" value="MFC7235426.1"/>
    <property type="molecule type" value="Genomic_DNA"/>
</dbReference>
<name>A0ABD5ZPC8_9EURY</name>